<accession>G6XET6</accession>
<dbReference type="EMBL" id="AGQV01000001">
    <property type="protein sequence ID" value="EHH68694.1"/>
    <property type="molecule type" value="Genomic_DNA"/>
</dbReference>
<gene>
    <name evidence="1" type="ORF">GMO_00010</name>
</gene>
<keyword evidence="2" id="KW-1185">Reference proteome</keyword>
<sequence length="45" mass="4939">MKRSRFSTEQIIGILNEQDAGRRMCVGVMASAKRHFTKGGPNMAG</sequence>
<dbReference type="PATRIC" id="fig|1088869.3.peg.1"/>
<evidence type="ECO:0000313" key="1">
    <source>
        <dbReference type="EMBL" id="EHH68694.1"/>
    </source>
</evidence>
<evidence type="ECO:0000313" key="2">
    <source>
        <dbReference type="Proteomes" id="UP000004949"/>
    </source>
</evidence>
<protein>
    <submittedName>
        <fullName evidence="1">Uncharacterized protein</fullName>
    </submittedName>
</protein>
<dbReference type="AlphaFoldDB" id="G6XET6"/>
<comment type="caution">
    <text evidence="1">The sequence shown here is derived from an EMBL/GenBank/DDBJ whole genome shotgun (WGS) entry which is preliminary data.</text>
</comment>
<organism evidence="1 2">
    <name type="scientific">Gluconobacter morbifer G707</name>
    <dbReference type="NCBI Taxonomy" id="1088869"/>
    <lineage>
        <taxon>Bacteria</taxon>
        <taxon>Pseudomonadati</taxon>
        <taxon>Pseudomonadota</taxon>
        <taxon>Alphaproteobacteria</taxon>
        <taxon>Acetobacterales</taxon>
        <taxon>Acetobacteraceae</taxon>
        <taxon>Gluconobacter</taxon>
    </lineage>
</organism>
<name>G6XET6_9PROT</name>
<dbReference type="Proteomes" id="UP000004949">
    <property type="component" value="Unassembled WGS sequence"/>
</dbReference>
<proteinExistence type="predicted"/>
<reference evidence="1 2" key="1">
    <citation type="submission" date="2011-10" db="EMBL/GenBank/DDBJ databases">
        <title>Genome sequence of Gluconobacter morbifer G707, isolated from Drosophila gut.</title>
        <authorList>
            <person name="Lee W.-J."/>
            <person name="Kim E.-K."/>
        </authorList>
    </citation>
    <scope>NUCLEOTIDE SEQUENCE [LARGE SCALE GENOMIC DNA]</scope>
    <source>
        <strain evidence="1 2">G707</strain>
    </source>
</reference>